<dbReference type="InterPro" id="IPR029096">
    <property type="entry name" value="Dppa3"/>
</dbReference>
<dbReference type="GeneTree" id="ENSGT00510000049526"/>
<reference evidence="2" key="1">
    <citation type="submission" date="2025-08" db="UniProtKB">
        <authorList>
            <consortium name="Ensembl"/>
        </authorList>
    </citation>
    <scope>IDENTIFICATION</scope>
</reference>
<feature type="compositionally biased region" description="Polar residues" evidence="1">
    <location>
        <begin position="152"/>
        <end position="164"/>
    </location>
</feature>
<proteinExistence type="predicted"/>
<accession>A0A8C5Z1K4</accession>
<dbReference type="PANTHER" id="PTHR31577:SF3">
    <property type="entry name" value="PROTEIN FAM156A_FAM156B"/>
    <property type="match status" value="1"/>
</dbReference>
<evidence type="ECO:0000313" key="3">
    <source>
        <dbReference type="Proteomes" id="UP000694407"/>
    </source>
</evidence>
<keyword evidence="3" id="KW-1185">Reference proteome</keyword>
<dbReference type="Ensembl" id="ENSMMMT00000008098.1">
    <property type="protein sequence ID" value="ENSMMMP00000007125.1"/>
    <property type="gene ID" value="ENSMMMG00000006378.1"/>
</dbReference>
<dbReference type="AlphaFoldDB" id="A0A8C5Z1K4"/>
<sequence>VDPLHKWNPALVSGSSQVTIAESSKEGMAAPQRSSTEQLMKGFRSLNPILTPASMPSDRWRMEEEQQWGSSRLPQKKTKLVERRRQQCVKPRAPYQVERKAKSTSSHDTDQKRFKCECPYCQKCVGNTSGISTGKKATSCSSPWDKLMQDLNNLTLNPGTTQPPLVQGRLQEREEKSQKQVRWKSKRKFQKLLQE</sequence>
<reference evidence="2" key="2">
    <citation type="submission" date="2025-09" db="UniProtKB">
        <authorList>
            <consortium name="Ensembl"/>
        </authorList>
    </citation>
    <scope>IDENTIFICATION</scope>
</reference>
<protein>
    <submittedName>
        <fullName evidence="2">Uncharacterized protein</fullName>
    </submittedName>
</protein>
<name>A0A8C5Z1K4_MARMA</name>
<evidence type="ECO:0000256" key="1">
    <source>
        <dbReference type="SAM" id="MobiDB-lite"/>
    </source>
</evidence>
<feature type="region of interest" description="Disordered" evidence="1">
    <location>
        <begin position="22"/>
        <end position="110"/>
    </location>
</feature>
<feature type="compositionally biased region" description="Basic residues" evidence="1">
    <location>
        <begin position="179"/>
        <end position="195"/>
    </location>
</feature>
<dbReference type="PANTHER" id="PTHR31577">
    <property type="entry name" value="DEVELOPMENTAL PLURIPOTENCY-ASSOCIATED PROTEIN 3-RELATED"/>
    <property type="match status" value="1"/>
</dbReference>
<feature type="region of interest" description="Disordered" evidence="1">
    <location>
        <begin position="152"/>
        <end position="195"/>
    </location>
</feature>
<evidence type="ECO:0000313" key="2">
    <source>
        <dbReference type="Ensembl" id="ENSMMMP00000007125.1"/>
    </source>
</evidence>
<dbReference type="Pfam" id="PF15549">
    <property type="entry name" value="PGC7_Stella"/>
    <property type="match status" value="1"/>
</dbReference>
<feature type="compositionally biased region" description="Basic and acidic residues" evidence="1">
    <location>
        <begin position="97"/>
        <end position="110"/>
    </location>
</feature>
<dbReference type="Proteomes" id="UP000694407">
    <property type="component" value="Unplaced"/>
</dbReference>
<organism evidence="2 3">
    <name type="scientific">Marmota marmota marmota</name>
    <name type="common">Alpine marmot</name>
    <dbReference type="NCBI Taxonomy" id="9994"/>
    <lineage>
        <taxon>Eukaryota</taxon>
        <taxon>Metazoa</taxon>
        <taxon>Chordata</taxon>
        <taxon>Craniata</taxon>
        <taxon>Vertebrata</taxon>
        <taxon>Euteleostomi</taxon>
        <taxon>Mammalia</taxon>
        <taxon>Eutheria</taxon>
        <taxon>Euarchontoglires</taxon>
        <taxon>Glires</taxon>
        <taxon>Rodentia</taxon>
        <taxon>Sciuromorpha</taxon>
        <taxon>Sciuridae</taxon>
        <taxon>Xerinae</taxon>
        <taxon>Marmotini</taxon>
        <taxon>Marmota</taxon>
    </lineage>
</organism>